<feature type="active site" description="Proton acceptor" evidence="6">
    <location>
        <position position="78"/>
    </location>
</feature>
<dbReference type="AlphaFoldDB" id="A0A1W2C2B3"/>
<evidence type="ECO:0000256" key="8">
    <source>
        <dbReference type="PIRSR" id="PIRSR000705-3"/>
    </source>
</evidence>
<keyword evidence="11" id="KW-1185">Reference proteome</keyword>
<reference evidence="10 11" key="1">
    <citation type="submission" date="2017-04" db="EMBL/GenBank/DDBJ databases">
        <authorList>
            <person name="Afonso C.L."/>
            <person name="Miller P.J."/>
            <person name="Scott M.A."/>
            <person name="Spackman E."/>
            <person name="Goraichik I."/>
            <person name="Dimitrov K.M."/>
            <person name="Suarez D.L."/>
            <person name="Swayne D.E."/>
        </authorList>
    </citation>
    <scope>NUCLEOTIDE SEQUENCE [LARGE SCALE GENOMIC DNA]</scope>
    <source>
        <strain evidence="10 11">CGMCC 1.12708</strain>
    </source>
</reference>
<dbReference type="InterPro" id="IPR002624">
    <property type="entry name" value="DCK/DGK"/>
</dbReference>
<evidence type="ECO:0000256" key="6">
    <source>
        <dbReference type="PIRSR" id="PIRSR000705-1"/>
    </source>
</evidence>
<dbReference type="GO" id="GO:0019136">
    <property type="term" value="F:deoxynucleoside kinase activity"/>
    <property type="evidence" value="ECO:0007669"/>
    <property type="project" value="InterPro"/>
</dbReference>
<dbReference type="FunFam" id="3.40.50.300:FF:000659">
    <property type="entry name" value="Deoxyguanosine kinase"/>
    <property type="match status" value="1"/>
</dbReference>
<dbReference type="EMBL" id="FWXS01000008">
    <property type="protein sequence ID" value="SMC79032.1"/>
    <property type="molecule type" value="Genomic_DNA"/>
</dbReference>
<evidence type="ECO:0000256" key="3">
    <source>
        <dbReference type="ARBA" id="ARBA00022741"/>
    </source>
</evidence>
<feature type="binding site" evidence="7">
    <location>
        <position position="43"/>
    </location>
    <ligand>
        <name>substrate</name>
    </ligand>
</feature>
<dbReference type="GO" id="GO:0005737">
    <property type="term" value="C:cytoplasm"/>
    <property type="evidence" value="ECO:0007669"/>
    <property type="project" value="TreeGrafter"/>
</dbReference>
<keyword evidence="4 10" id="KW-0418">Kinase</keyword>
<protein>
    <submittedName>
        <fullName evidence="10">Deoxyadenosine/deoxycytidine kinase</fullName>
    </submittedName>
</protein>
<feature type="binding site" evidence="7">
    <location>
        <position position="145"/>
    </location>
    <ligand>
        <name>substrate</name>
    </ligand>
</feature>
<feature type="domain" description="Deoxynucleoside kinase" evidence="9">
    <location>
        <begin position="3"/>
        <end position="198"/>
    </location>
</feature>
<dbReference type="RefSeq" id="WP_084017940.1">
    <property type="nucleotide sequence ID" value="NZ_FWXS01000008.1"/>
</dbReference>
<dbReference type="PIRSF" id="PIRSF000705">
    <property type="entry name" value="DNK"/>
    <property type="match status" value="1"/>
</dbReference>
<accession>A0A1W2C2B3</accession>
<dbReference type="InterPro" id="IPR050566">
    <property type="entry name" value="Deoxyribonucleoside_kinase"/>
</dbReference>
<evidence type="ECO:0000256" key="4">
    <source>
        <dbReference type="ARBA" id="ARBA00022777"/>
    </source>
</evidence>
<proteinExistence type="inferred from homology"/>
<evidence type="ECO:0000256" key="5">
    <source>
        <dbReference type="ARBA" id="ARBA00022840"/>
    </source>
</evidence>
<gene>
    <name evidence="10" type="ORF">SAMN06296427_10859</name>
</gene>
<dbReference type="SUPFAM" id="SSF52540">
    <property type="entry name" value="P-loop containing nucleoside triphosphate hydrolases"/>
    <property type="match status" value="1"/>
</dbReference>
<keyword evidence="2" id="KW-0808">Transferase</keyword>
<sequence>MHIAIAGNIGAGKTTLTRLLAKNFHWHAQFEDVDQNPYLDDFYNNMEQWAFNLQIYFLGSRFGQIKEIRESGENIIQDRTIHEDAYIFASNLHDMGLLMTRDYDNYLTVFNLMNSFVQAPDLLIYLRASIPTLVRQIQLRGREYESSISIEYLSRLNEKYEDWVKSYKEGNLLIIDVDNLDFVNNPEDLSFVYEKVSAQVNGLF</sequence>
<feature type="binding site" evidence="8">
    <location>
        <begin position="180"/>
        <end position="182"/>
    </location>
    <ligand>
        <name>ATP</name>
        <dbReference type="ChEBI" id="CHEBI:30616"/>
    </ligand>
</feature>
<keyword evidence="5 8" id="KW-0067">ATP-binding</keyword>
<feature type="binding site" evidence="7">
    <location>
        <position position="31"/>
    </location>
    <ligand>
        <name>substrate</name>
    </ligand>
</feature>
<dbReference type="STRING" id="1434700.SAMN06296427_10859"/>
<evidence type="ECO:0000256" key="1">
    <source>
        <dbReference type="ARBA" id="ARBA00007420"/>
    </source>
</evidence>
<feature type="binding site" evidence="8">
    <location>
        <begin position="7"/>
        <end position="15"/>
    </location>
    <ligand>
        <name>ATP</name>
        <dbReference type="ChEBI" id="CHEBI:30616"/>
    </ligand>
</feature>
<dbReference type="Proteomes" id="UP000192393">
    <property type="component" value="Unassembled WGS sequence"/>
</dbReference>
<dbReference type="GO" id="GO:0005524">
    <property type="term" value="F:ATP binding"/>
    <property type="evidence" value="ECO:0007669"/>
    <property type="project" value="UniProtKB-KW"/>
</dbReference>
<comment type="similarity">
    <text evidence="1">Belongs to the DCK/DGK family.</text>
</comment>
<evidence type="ECO:0000313" key="10">
    <source>
        <dbReference type="EMBL" id="SMC79032.1"/>
    </source>
</evidence>
<evidence type="ECO:0000313" key="11">
    <source>
        <dbReference type="Proteomes" id="UP000192393"/>
    </source>
</evidence>
<dbReference type="InterPro" id="IPR031314">
    <property type="entry name" value="DNK_dom"/>
</dbReference>
<dbReference type="PANTHER" id="PTHR10513:SF35">
    <property type="entry name" value="DEOXYADENOSINE KINASE"/>
    <property type="match status" value="1"/>
</dbReference>
<dbReference type="CDD" id="cd01673">
    <property type="entry name" value="dNK"/>
    <property type="match status" value="1"/>
</dbReference>
<dbReference type="OrthoDB" id="9776634at2"/>
<name>A0A1W2C2B3_9FLAO</name>
<keyword evidence="3 8" id="KW-0547">Nucleotide-binding</keyword>
<organism evidence="10 11">
    <name type="scientific">Moheibacter sediminis</name>
    <dbReference type="NCBI Taxonomy" id="1434700"/>
    <lineage>
        <taxon>Bacteria</taxon>
        <taxon>Pseudomonadati</taxon>
        <taxon>Bacteroidota</taxon>
        <taxon>Flavobacteriia</taxon>
        <taxon>Flavobacteriales</taxon>
        <taxon>Weeksellaceae</taxon>
        <taxon>Moheibacter</taxon>
    </lineage>
</organism>
<feature type="binding site" evidence="7">
    <location>
        <position position="54"/>
    </location>
    <ligand>
        <name>substrate</name>
    </ligand>
</feature>
<feature type="binding site" evidence="7">
    <location>
        <position position="84"/>
    </location>
    <ligand>
        <name>substrate</name>
    </ligand>
</feature>
<dbReference type="Gene3D" id="3.40.50.300">
    <property type="entry name" value="P-loop containing nucleotide triphosphate hydrolases"/>
    <property type="match status" value="1"/>
</dbReference>
<evidence type="ECO:0000259" key="9">
    <source>
        <dbReference type="Pfam" id="PF01712"/>
    </source>
</evidence>
<evidence type="ECO:0000256" key="2">
    <source>
        <dbReference type="ARBA" id="ARBA00022679"/>
    </source>
</evidence>
<dbReference type="PANTHER" id="PTHR10513">
    <property type="entry name" value="DEOXYNUCLEOSIDE KINASE"/>
    <property type="match status" value="1"/>
</dbReference>
<dbReference type="Pfam" id="PF01712">
    <property type="entry name" value="dNK"/>
    <property type="match status" value="1"/>
</dbReference>
<feature type="binding site" evidence="7">
    <location>
        <position position="79"/>
    </location>
    <ligand>
        <name>substrate</name>
    </ligand>
</feature>
<evidence type="ECO:0000256" key="7">
    <source>
        <dbReference type="PIRSR" id="PIRSR000705-2"/>
    </source>
</evidence>
<dbReference type="InterPro" id="IPR027417">
    <property type="entry name" value="P-loop_NTPase"/>
</dbReference>